<sequence length="75" mass="8611">MLTIHAVLWDIIFKYCLSVSPNIHRGNRCGMLKLLIDDISHQSLVILFQTQVENPLHDKPMVKKNPDLEKTSILS</sequence>
<dbReference type="EMBL" id="VSRR010093553">
    <property type="protein sequence ID" value="MPC93087.1"/>
    <property type="molecule type" value="Genomic_DNA"/>
</dbReference>
<evidence type="ECO:0000313" key="3">
    <source>
        <dbReference type="Proteomes" id="UP000324222"/>
    </source>
</evidence>
<comment type="caution">
    <text evidence="2">The sequence shown here is derived from an EMBL/GenBank/DDBJ whole genome shotgun (WGS) entry which is preliminary data.</text>
</comment>
<organism evidence="2 3">
    <name type="scientific">Portunus trituberculatus</name>
    <name type="common">Swimming crab</name>
    <name type="synonym">Neptunus trituberculatus</name>
    <dbReference type="NCBI Taxonomy" id="210409"/>
    <lineage>
        <taxon>Eukaryota</taxon>
        <taxon>Metazoa</taxon>
        <taxon>Ecdysozoa</taxon>
        <taxon>Arthropoda</taxon>
        <taxon>Crustacea</taxon>
        <taxon>Multicrustacea</taxon>
        <taxon>Malacostraca</taxon>
        <taxon>Eumalacostraca</taxon>
        <taxon>Eucarida</taxon>
        <taxon>Decapoda</taxon>
        <taxon>Pleocyemata</taxon>
        <taxon>Brachyura</taxon>
        <taxon>Eubrachyura</taxon>
        <taxon>Portunoidea</taxon>
        <taxon>Portunidae</taxon>
        <taxon>Portuninae</taxon>
        <taxon>Portunus</taxon>
    </lineage>
</organism>
<keyword evidence="1" id="KW-0732">Signal</keyword>
<feature type="chain" id="PRO_5022962184" evidence="1">
    <location>
        <begin position="19"/>
        <end position="75"/>
    </location>
</feature>
<gene>
    <name evidence="2" type="ORF">E2C01_088204</name>
</gene>
<evidence type="ECO:0000256" key="1">
    <source>
        <dbReference type="SAM" id="SignalP"/>
    </source>
</evidence>
<proteinExistence type="predicted"/>
<protein>
    <submittedName>
        <fullName evidence="2">Uncharacterized protein</fullName>
    </submittedName>
</protein>
<accession>A0A5B7JIL6</accession>
<dbReference type="Proteomes" id="UP000324222">
    <property type="component" value="Unassembled WGS sequence"/>
</dbReference>
<reference evidence="2 3" key="1">
    <citation type="submission" date="2019-05" db="EMBL/GenBank/DDBJ databases">
        <title>Another draft genome of Portunus trituberculatus and its Hox gene families provides insights of decapod evolution.</title>
        <authorList>
            <person name="Jeong J.-H."/>
            <person name="Song I."/>
            <person name="Kim S."/>
            <person name="Choi T."/>
            <person name="Kim D."/>
            <person name="Ryu S."/>
            <person name="Kim W."/>
        </authorList>
    </citation>
    <scope>NUCLEOTIDE SEQUENCE [LARGE SCALE GENOMIC DNA]</scope>
    <source>
        <tissue evidence="2">Muscle</tissue>
    </source>
</reference>
<dbReference type="AlphaFoldDB" id="A0A5B7JIL6"/>
<keyword evidence="3" id="KW-1185">Reference proteome</keyword>
<name>A0A5B7JIL6_PORTR</name>
<evidence type="ECO:0000313" key="2">
    <source>
        <dbReference type="EMBL" id="MPC93087.1"/>
    </source>
</evidence>
<feature type="signal peptide" evidence="1">
    <location>
        <begin position="1"/>
        <end position="18"/>
    </location>
</feature>